<dbReference type="PANTHER" id="PTHR10869">
    <property type="entry name" value="PROLYL 4-HYDROXYLASE ALPHA SUBUNIT"/>
    <property type="match status" value="1"/>
</dbReference>
<evidence type="ECO:0000259" key="6">
    <source>
        <dbReference type="SMART" id="SM00702"/>
    </source>
</evidence>
<dbReference type="Proteomes" id="UP001147752">
    <property type="component" value="Unassembled WGS sequence"/>
</dbReference>
<evidence type="ECO:0000256" key="1">
    <source>
        <dbReference type="ARBA" id="ARBA00001961"/>
    </source>
</evidence>
<feature type="domain" description="Prolyl 4-hydroxylase alpha subunit" evidence="6">
    <location>
        <begin position="95"/>
        <end position="300"/>
    </location>
</feature>
<evidence type="ECO:0000256" key="3">
    <source>
        <dbReference type="ARBA" id="ARBA00022964"/>
    </source>
</evidence>
<dbReference type="GeneID" id="81457279"/>
<reference evidence="7" key="2">
    <citation type="journal article" date="2023" name="IMA Fungus">
        <title>Comparative genomic study of the Penicillium genus elucidates a diverse pangenome and 15 lateral gene transfer events.</title>
        <authorList>
            <person name="Petersen C."/>
            <person name="Sorensen T."/>
            <person name="Nielsen M.R."/>
            <person name="Sondergaard T.E."/>
            <person name="Sorensen J.L."/>
            <person name="Fitzpatrick D.A."/>
            <person name="Frisvad J.C."/>
            <person name="Nielsen K.L."/>
        </authorList>
    </citation>
    <scope>NUCLEOTIDE SEQUENCE</scope>
    <source>
        <strain evidence="7">IBT 3081</strain>
    </source>
</reference>
<dbReference type="SMART" id="SM00702">
    <property type="entry name" value="P4Hc"/>
    <property type="match status" value="1"/>
</dbReference>
<dbReference type="AlphaFoldDB" id="A0A9W9SQU8"/>
<dbReference type="InterPro" id="IPR045054">
    <property type="entry name" value="P4HA-like"/>
</dbReference>
<keyword evidence="4" id="KW-0560">Oxidoreductase</keyword>
<comment type="caution">
    <text evidence="7">The sequence shown here is derived from an EMBL/GenBank/DDBJ whole genome shotgun (WGS) entry which is preliminary data.</text>
</comment>
<evidence type="ECO:0000256" key="4">
    <source>
        <dbReference type="ARBA" id="ARBA00023002"/>
    </source>
</evidence>
<keyword evidence="8" id="KW-1185">Reference proteome</keyword>
<organism evidence="7 8">
    <name type="scientific">Penicillium concentricum</name>
    <dbReference type="NCBI Taxonomy" id="293559"/>
    <lineage>
        <taxon>Eukaryota</taxon>
        <taxon>Fungi</taxon>
        <taxon>Dikarya</taxon>
        <taxon>Ascomycota</taxon>
        <taxon>Pezizomycotina</taxon>
        <taxon>Eurotiomycetes</taxon>
        <taxon>Eurotiomycetidae</taxon>
        <taxon>Eurotiales</taxon>
        <taxon>Aspergillaceae</taxon>
        <taxon>Penicillium</taxon>
    </lineage>
</organism>
<evidence type="ECO:0000313" key="8">
    <source>
        <dbReference type="Proteomes" id="UP001147752"/>
    </source>
</evidence>
<keyword evidence="3" id="KW-0223">Dioxygenase</keyword>
<dbReference type="OrthoDB" id="420380at2759"/>
<dbReference type="SUPFAM" id="SSF51197">
    <property type="entry name" value="Clavaminate synthase-like"/>
    <property type="match status" value="1"/>
</dbReference>
<name>A0A9W9SQU8_9EURO</name>
<proteinExistence type="predicted"/>
<evidence type="ECO:0000256" key="2">
    <source>
        <dbReference type="ARBA" id="ARBA00022723"/>
    </source>
</evidence>
<dbReference type="InterPro" id="IPR006620">
    <property type="entry name" value="Pro_4_hyd_alph"/>
</dbReference>
<sequence>MAVNTIERFHVTIPLSIQFESNAQGVHVVGVSMPDERVSITGIDDGPPSTAQINFEPDDKVWPEGLQDLGLIAANESLACPDFSHIEYFTLHENPLIIYIPNFVSPDEIAHLLETTYDQILSETEPSRKETFTPSVVYRQGVSSNDENFRKSENAWPPRDEILQCIEQRAVRYQNLDSKLLMEQLSLQLYRENGFFSYHHDQFDSPPNRLNRYSTYNVFLKGDCTGGGTHFPLIPRPTESAWCNYIDCESTEPGVIFKPIAGSAVYWVNIQEDGLGYRETLHAGMPVTSGTKVGMNIWSWKDKREDVSQQETLHVQ</sequence>
<gene>
    <name evidence="7" type="ORF">N7517_000366</name>
</gene>
<protein>
    <submittedName>
        <fullName evidence="7">Prolyl 4-hydroxylase alpha subunit</fullName>
    </submittedName>
</protein>
<keyword evidence="5" id="KW-0408">Iron</keyword>
<dbReference type="GO" id="GO:0005783">
    <property type="term" value="C:endoplasmic reticulum"/>
    <property type="evidence" value="ECO:0007669"/>
    <property type="project" value="TreeGrafter"/>
</dbReference>
<keyword evidence="2" id="KW-0479">Metal-binding</keyword>
<dbReference type="PANTHER" id="PTHR10869:SF246">
    <property type="entry name" value="TRANSMEMBRANE PROLYL 4-HYDROXYLASE"/>
    <property type="match status" value="1"/>
</dbReference>
<evidence type="ECO:0000313" key="7">
    <source>
        <dbReference type="EMBL" id="KAJ5382455.1"/>
    </source>
</evidence>
<dbReference type="Gene3D" id="2.60.120.620">
    <property type="entry name" value="q2cbj1_9rhob like domain"/>
    <property type="match status" value="1"/>
</dbReference>
<dbReference type="Pfam" id="PF13640">
    <property type="entry name" value="2OG-FeII_Oxy_3"/>
    <property type="match status" value="1"/>
</dbReference>
<dbReference type="GO" id="GO:0031418">
    <property type="term" value="F:L-ascorbic acid binding"/>
    <property type="evidence" value="ECO:0007669"/>
    <property type="project" value="InterPro"/>
</dbReference>
<comment type="cofactor">
    <cofactor evidence="1">
        <name>L-ascorbate</name>
        <dbReference type="ChEBI" id="CHEBI:38290"/>
    </cofactor>
</comment>
<reference evidence="7" key="1">
    <citation type="submission" date="2022-12" db="EMBL/GenBank/DDBJ databases">
        <authorList>
            <person name="Petersen C."/>
        </authorList>
    </citation>
    <scope>NUCLEOTIDE SEQUENCE</scope>
    <source>
        <strain evidence="7">IBT 3081</strain>
    </source>
</reference>
<dbReference type="InterPro" id="IPR044862">
    <property type="entry name" value="Pro_4_hyd_alph_FE2OG_OXY"/>
</dbReference>
<dbReference type="EMBL" id="JAPZBT010000001">
    <property type="protein sequence ID" value="KAJ5382455.1"/>
    <property type="molecule type" value="Genomic_DNA"/>
</dbReference>
<dbReference type="GO" id="GO:0004656">
    <property type="term" value="F:procollagen-proline 4-dioxygenase activity"/>
    <property type="evidence" value="ECO:0007669"/>
    <property type="project" value="TreeGrafter"/>
</dbReference>
<accession>A0A9W9SQU8</accession>
<dbReference type="GO" id="GO:0005506">
    <property type="term" value="F:iron ion binding"/>
    <property type="evidence" value="ECO:0007669"/>
    <property type="project" value="InterPro"/>
</dbReference>
<dbReference type="RefSeq" id="XP_056582231.1">
    <property type="nucleotide sequence ID" value="XM_056718096.1"/>
</dbReference>
<evidence type="ECO:0000256" key="5">
    <source>
        <dbReference type="ARBA" id="ARBA00023004"/>
    </source>
</evidence>